<evidence type="ECO:0008006" key="4">
    <source>
        <dbReference type="Google" id="ProtNLM"/>
    </source>
</evidence>
<evidence type="ECO:0000313" key="3">
    <source>
        <dbReference type="Proteomes" id="UP000242886"/>
    </source>
</evidence>
<dbReference type="Pfam" id="PF06347">
    <property type="entry name" value="SH3_4"/>
    <property type="match status" value="2"/>
</dbReference>
<accession>A0A7Z7HQ20</accession>
<name>A0A7Z7HQ20_9PROT</name>
<dbReference type="AlphaFoldDB" id="A0A7Z7HQ20"/>
<feature type="signal peptide" evidence="1">
    <location>
        <begin position="1"/>
        <end position="21"/>
    </location>
</feature>
<dbReference type="Gene3D" id="2.30.30.40">
    <property type="entry name" value="SH3 Domains"/>
    <property type="match status" value="1"/>
</dbReference>
<dbReference type="Proteomes" id="UP000242886">
    <property type="component" value="Chromosome SDENCHOL"/>
</dbReference>
<keyword evidence="1" id="KW-0732">Signal</keyword>
<protein>
    <recommendedName>
        <fullName evidence="4">SH3b domain-containing protein</fullName>
    </recommendedName>
</protein>
<evidence type="ECO:0000313" key="2">
    <source>
        <dbReference type="EMBL" id="SMB24054.1"/>
    </source>
</evidence>
<evidence type="ECO:0000256" key="1">
    <source>
        <dbReference type="SAM" id="SignalP"/>
    </source>
</evidence>
<feature type="chain" id="PRO_5031141850" description="SH3b domain-containing protein" evidence="1">
    <location>
        <begin position="22"/>
        <end position="147"/>
    </location>
</feature>
<organism evidence="2 3">
    <name type="scientific">Sterolibacterium denitrificans</name>
    <dbReference type="NCBI Taxonomy" id="157592"/>
    <lineage>
        <taxon>Bacteria</taxon>
        <taxon>Pseudomonadati</taxon>
        <taxon>Pseudomonadota</taxon>
        <taxon>Betaproteobacteria</taxon>
        <taxon>Nitrosomonadales</taxon>
        <taxon>Sterolibacteriaceae</taxon>
        <taxon>Sterolibacterium</taxon>
    </lineage>
</organism>
<gene>
    <name evidence="2" type="ORF">SDENCHOL_10976</name>
</gene>
<keyword evidence="3" id="KW-1185">Reference proteome</keyword>
<dbReference type="RefSeq" id="WP_154716215.1">
    <property type="nucleotide sequence ID" value="NZ_LT837803.1"/>
</dbReference>
<sequence>MKSPRYWLATVLLLVAMPAMALDYRSVTEPAVLYDAPSLKGKPLFVIARQTPVEVVVALEGWSKVRDASGGLAWIEKRLLGERRTVQVTAARAQVRTAASAEAPLAFEAERDVVLELTDPLPVNGWARVRHRDGQSGFVRAEQVWGL</sequence>
<dbReference type="InterPro" id="IPR010466">
    <property type="entry name" value="DUF1058"/>
</dbReference>
<reference evidence="2" key="1">
    <citation type="submission" date="2017-03" db="EMBL/GenBank/DDBJ databases">
        <authorList>
            <consortium name="AG Boll"/>
        </authorList>
    </citation>
    <scope>NUCLEOTIDE SEQUENCE [LARGE SCALE GENOMIC DNA]</scope>
    <source>
        <strain evidence="2">Chol</strain>
    </source>
</reference>
<dbReference type="EMBL" id="LT837803">
    <property type="protein sequence ID" value="SMB24054.1"/>
    <property type="molecule type" value="Genomic_DNA"/>
</dbReference>
<proteinExistence type="predicted"/>